<evidence type="ECO:0000256" key="1">
    <source>
        <dbReference type="ARBA" id="ARBA00004141"/>
    </source>
</evidence>
<comment type="caution">
    <text evidence="15">The sequence shown here is derived from an EMBL/GenBank/DDBJ whole genome shotgun (WGS) entry which is preliminary data.</text>
</comment>
<evidence type="ECO:0000256" key="10">
    <source>
        <dbReference type="ARBA" id="ARBA00023065"/>
    </source>
</evidence>
<sequence length="626" mass="68523">MNESESKKPSLLALSAGAIGVVYGDIGTSPLYALKEAFNGPHGAEINHDNILGVLSLMLWALILVVSLKYVLFIMRADNKGEGGIMALIALTQRVFHANSRRKWLLLTLGLFGAALFYGDGMITPAISVLSAVEGLELAAPALHRYIIPISLTVLVGLFLIQSRGTASVGKLFGPVMILWFIVLGTLGLLSIVQTPAVLVSFNPFYGYAYFQTHGITGLIILGAVVLAVTGGEALYADMGHFGKRPIRYAWLGFVFPALALNYLGQGALLLRVPTAAKNPFYLLAPEWALFPLIVLATLATIIASQAVISGTFSVTRQAIQLGYIPRMQVRHTSDQAIGQIYIPFINWVLLAGVTVLVLGFQSSSNLASAYGIAVTGTMAIDTILAFTVVWAFWKWPLPLVLGGAAFFLIIDLAFFGANIPKIVHGGWFPLAIGLVIFTLLTTWKRGRELLLQRMKNDDIDLTAFIEGIVSFEHQRVPGTAIFLHATGKGVPHALLHNLSHNKVLHERVVILRAITEEVPSVPDTERIRLTQLKSGFYRLEIRFGFREEPDIPKALKLCDAFGLHFAMMETSFFLSRETLIPTKLPGMALWRENIFAAMAQNSESAMRFFKLPVNRVVELGTQIEI</sequence>
<feature type="transmembrane region" description="Helical" evidence="12">
    <location>
        <begin position="400"/>
        <end position="420"/>
    </location>
</feature>
<comment type="similarity">
    <text evidence="2 12">Belongs to the HAK/KUP transporter (TC 2.A.72) family.</text>
</comment>
<feature type="transmembrane region" description="Helical" evidence="12">
    <location>
        <begin position="51"/>
        <end position="72"/>
    </location>
</feature>
<feature type="domain" description="K+ potassium transporter integral membrane" evidence="13">
    <location>
        <begin position="16"/>
        <end position="467"/>
    </location>
</feature>
<keyword evidence="3 12" id="KW-0813">Transport</keyword>
<evidence type="ECO:0000256" key="6">
    <source>
        <dbReference type="ARBA" id="ARBA00022692"/>
    </source>
</evidence>
<dbReference type="InterPro" id="IPR023051">
    <property type="entry name" value="Kup"/>
</dbReference>
<keyword evidence="9 12" id="KW-1133">Transmembrane helix</keyword>
<keyword evidence="5 12" id="KW-0633">Potassium transport</keyword>
<evidence type="ECO:0000256" key="11">
    <source>
        <dbReference type="ARBA" id="ARBA00023136"/>
    </source>
</evidence>
<keyword evidence="8 12" id="KW-0630">Potassium</keyword>
<dbReference type="InterPro" id="IPR053952">
    <property type="entry name" value="K_trans_C"/>
</dbReference>
<proteinExistence type="inferred from homology"/>
<feature type="transmembrane region" description="Helical" evidence="12">
    <location>
        <begin position="143"/>
        <end position="161"/>
    </location>
</feature>
<evidence type="ECO:0000259" key="13">
    <source>
        <dbReference type="Pfam" id="PF02705"/>
    </source>
</evidence>
<comment type="subcellular location">
    <subcellularLocation>
        <location evidence="12">Cell membrane</location>
        <topology evidence="12">Multi-pass membrane protein</topology>
    </subcellularLocation>
    <subcellularLocation>
        <location evidence="1">Membrane</location>
        <topology evidence="1">Multi-pass membrane protein</topology>
    </subcellularLocation>
</comment>
<dbReference type="GO" id="GO:0015079">
    <property type="term" value="F:potassium ion transmembrane transporter activity"/>
    <property type="evidence" value="ECO:0007669"/>
    <property type="project" value="UniProtKB-UniRule"/>
</dbReference>
<dbReference type="GO" id="GO:0015293">
    <property type="term" value="F:symporter activity"/>
    <property type="evidence" value="ECO:0007669"/>
    <property type="project" value="UniProtKB-UniRule"/>
</dbReference>
<keyword evidence="6 12" id="KW-0812">Transmembrane</keyword>
<evidence type="ECO:0000256" key="5">
    <source>
        <dbReference type="ARBA" id="ARBA00022538"/>
    </source>
</evidence>
<feature type="domain" description="K+ potassium transporter C-terminal" evidence="14">
    <location>
        <begin position="478"/>
        <end position="626"/>
    </location>
</feature>
<keyword evidence="11 12" id="KW-0472">Membrane</keyword>
<evidence type="ECO:0000259" key="14">
    <source>
        <dbReference type="Pfam" id="PF22776"/>
    </source>
</evidence>
<feature type="transmembrane region" description="Helical" evidence="12">
    <location>
        <begin position="426"/>
        <end position="444"/>
    </location>
</feature>
<feature type="transmembrane region" description="Helical" evidence="12">
    <location>
        <begin position="371"/>
        <end position="393"/>
    </location>
</feature>
<dbReference type="Proteomes" id="UP000483432">
    <property type="component" value="Unassembled WGS sequence"/>
</dbReference>
<feature type="transmembrane region" description="Helical" evidence="12">
    <location>
        <begin position="104"/>
        <end position="123"/>
    </location>
</feature>
<feature type="transmembrane region" description="Helical" evidence="12">
    <location>
        <begin position="173"/>
        <end position="193"/>
    </location>
</feature>
<dbReference type="PANTHER" id="PTHR30540:SF79">
    <property type="entry name" value="LOW AFFINITY POTASSIUM TRANSPORT SYSTEM PROTEIN KUP"/>
    <property type="match status" value="1"/>
</dbReference>
<feature type="transmembrane region" description="Helical" evidence="12">
    <location>
        <begin position="249"/>
        <end position="269"/>
    </location>
</feature>
<reference evidence="15 16" key="1">
    <citation type="submission" date="2019-09" db="EMBL/GenBank/DDBJ databases">
        <title>H2 Metabolism Revealed by Metagenomic Analysis in Subglacial Sediment of East Antarctica.</title>
        <authorList>
            <person name="Yang Z."/>
            <person name="Zhang Y."/>
            <person name="Lv Y."/>
            <person name="Yan W."/>
            <person name="Xiao X."/>
            <person name="Sun B."/>
            <person name="Ma H."/>
        </authorList>
    </citation>
    <scope>NUCLEOTIDE SEQUENCE [LARGE SCALE GENOMIC DNA]</scope>
    <source>
        <strain evidence="15">Bin2_2</strain>
    </source>
</reference>
<evidence type="ECO:0000256" key="8">
    <source>
        <dbReference type="ARBA" id="ARBA00022958"/>
    </source>
</evidence>
<dbReference type="InterPro" id="IPR003855">
    <property type="entry name" value="K+_transporter"/>
</dbReference>
<dbReference type="AlphaFoldDB" id="A0A7C9NT03"/>
<accession>A0A7C9NT03</accession>
<feature type="transmembrane region" description="Helical" evidence="12">
    <location>
        <begin position="289"/>
        <end position="316"/>
    </location>
</feature>
<keyword evidence="7 12" id="KW-0769">Symport</keyword>
<evidence type="ECO:0000256" key="3">
    <source>
        <dbReference type="ARBA" id="ARBA00022448"/>
    </source>
</evidence>
<comment type="function">
    <text evidence="12">Transport of potassium into the cell. Likely operates as a K(+):H(+) symporter.</text>
</comment>
<gene>
    <name evidence="12" type="primary">kup</name>
    <name evidence="15" type="ORF">GZ085_03015</name>
</gene>
<evidence type="ECO:0000256" key="7">
    <source>
        <dbReference type="ARBA" id="ARBA00022847"/>
    </source>
</evidence>
<dbReference type="GO" id="GO:0005886">
    <property type="term" value="C:plasma membrane"/>
    <property type="evidence" value="ECO:0007669"/>
    <property type="project" value="UniProtKB-SubCell"/>
</dbReference>
<dbReference type="Pfam" id="PF22776">
    <property type="entry name" value="K_trans_C"/>
    <property type="match status" value="1"/>
</dbReference>
<evidence type="ECO:0000313" key="16">
    <source>
        <dbReference type="Proteomes" id="UP000483432"/>
    </source>
</evidence>
<protein>
    <recommendedName>
        <fullName evidence="12">Probable potassium transport system protein Kup</fullName>
    </recommendedName>
</protein>
<keyword evidence="4 12" id="KW-1003">Cell membrane</keyword>
<evidence type="ECO:0000256" key="12">
    <source>
        <dbReference type="HAMAP-Rule" id="MF_01522"/>
    </source>
</evidence>
<organism evidence="15 16">
    <name type="scientific">Sulfuriferula multivorans</name>
    <dbReference type="NCBI Taxonomy" id="1559896"/>
    <lineage>
        <taxon>Bacteria</taxon>
        <taxon>Pseudomonadati</taxon>
        <taxon>Pseudomonadota</taxon>
        <taxon>Betaproteobacteria</taxon>
        <taxon>Nitrosomonadales</taxon>
        <taxon>Sulfuricellaceae</taxon>
        <taxon>Sulfuriferula</taxon>
    </lineage>
</organism>
<evidence type="ECO:0000313" key="15">
    <source>
        <dbReference type="EMBL" id="NDP47360.1"/>
    </source>
</evidence>
<dbReference type="Pfam" id="PF02705">
    <property type="entry name" value="K_trans"/>
    <property type="match status" value="1"/>
</dbReference>
<name>A0A7C9NT03_9PROT</name>
<feature type="transmembrane region" description="Helical" evidence="12">
    <location>
        <begin position="213"/>
        <end position="237"/>
    </location>
</feature>
<dbReference type="HAMAP" id="MF_01522">
    <property type="entry name" value="Kup"/>
    <property type="match status" value="1"/>
</dbReference>
<dbReference type="EMBL" id="JAAFGW010000026">
    <property type="protein sequence ID" value="NDP47360.1"/>
    <property type="molecule type" value="Genomic_DNA"/>
</dbReference>
<dbReference type="InterPro" id="IPR053951">
    <property type="entry name" value="K_trans_N"/>
</dbReference>
<evidence type="ECO:0000256" key="9">
    <source>
        <dbReference type="ARBA" id="ARBA00022989"/>
    </source>
</evidence>
<comment type="catalytic activity">
    <reaction evidence="12">
        <text>K(+)(in) + H(+)(in) = K(+)(out) + H(+)(out)</text>
        <dbReference type="Rhea" id="RHEA:28490"/>
        <dbReference type="ChEBI" id="CHEBI:15378"/>
        <dbReference type="ChEBI" id="CHEBI:29103"/>
    </reaction>
</comment>
<keyword evidence="10 12" id="KW-0406">Ion transport</keyword>
<feature type="transmembrane region" description="Helical" evidence="12">
    <location>
        <begin position="337"/>
        <end position="359"/>
    </location>
</feature>
<dbReference type="PANTHER" id="PTHR30540">
    <property type="entry name" value="OSMOTIC STRESS POTASSIUM TRANSPORTER"/>
    <property type="match status" value="1"/>
</dbReference>
<evidence type="ECO:0000256" key="4">
    <source>
        <dbReference type="ARBA" id="ARBA00022475"/>
    </source>
</evidence>
<evidence type="ECO:0000256" key="2">
    <source>
        <dbReference type="ARBA" id="ARBA00007019"/>
    </source>
</evidence>